<accession>A0A922EDA2</accession>
<dbReference type="Proteomes" id="UP000811246">
    <property type="component" value="Chromosome 8"/>
</dbReference>
<organism evidence="1 2">
    <name type="scientific">Carya illinoinensis</name>
    <name type="common">Pecan</name>
    <dbReference type="NCBI Taxonomy" id="32201"/>
    <lineage>
        <taxon>Eukaryota</taxon>
        <taxon>Viridiplantae</taxon>
        <taxon>Streptophyta</taxon>
        <taxon>Embryophyta</taxon>
        <taxon>Tracheophyta</taxon>
        <taxon>Spermatophyta</taxon>
        <taxon>Magnoliopsida</taxon>
        <taxon>eudicotyledons</taxon>
        <taxon>Gunneridae</taxon>
        <taxon>Pentapetalae</taxon>
        <taxon>rosids</taxon>
        <taxon>fabids</taxon>
        <taxon>Fagales</taxon>
        <taxon>Juglandaceae</taxon>
        <taxon>Carya</taxon>
    </lineage>
</organism>
<protein>
    <submittedName>
        <fullName evidence="1">Uncharacterized protein</fullName>
    </submittedName>
</protein>
<sequence length="195" mass="22450">MGLGTTYSWLSVWQHDLVEINALLVTNLTKATEGIPKRWSRRVWNPPWKPAPVTEGVKKPHHYRPCSIALHEIHKYQLAHRIKREREDPCGAFGTVPSKIWPEFLYFGSFRHTHKFSLTPTRSTLALAAIQISRLYFLCAFERYRGGWDIENHHYWASIGFTGIEHVAGDMFVSIPKGGAIFMKWISISTSKKMA</sequence>
<reference evidence="1" key="1">
    <citation type="submission" date="2021-01" db="EMBL/GenBank/DDBJ databases">
        <authorList>
            <person name="Lovell J.T."/>
            <person name="Bentley N."/>
            <person name="Bhattarai G."/>
            <person name="Jenkins J.W."/>
            <person name="Sreedasyam A."/>
            <person name="Alarcon Y."/>
            <person name="Bock C."/>
            <person name="Boston L."/>
            <person name="Carlson J."/>
            <person name="Cervantes K."/>
            <person name="Clermont K."/>
            <person name="Krom N."/>
            <person name="Kubenka K."/>
            <person name="Mamidi S."/>
            <person name="Mattison C."/>
            <person name="Monteros M."/>
            <person name="Pisani C."/>
            <person name="Plott C."/>
            <person name="Rajasekar S."/>
            <person name="Rhein H.S."/>
            <person name="Rohla C."/>
            <person name="Song M."/>
            <person name="Hilaire R.S."/>
            <person name="Shu S."/>
            <person name="Wells L."/>
            <person name="Wang X."/>
            <person name="Webber J."/>
            <person name="Heerema R.J."/>
            <person name="Klein P."/>
            <person name="Conner P."/>
            <person name="Grauke L."/>
            <person name="Grimwood J."/>
            <person name="Schmutz J."/>
            <person name="Randall J.J."/>
        </authorList>
    </citation>
    <scope>NUCLEOTIDE SEQUENCE</scope>
    <source>
        <tissue evidence="1">Leaf</tissue>
    </source>
</reference>
<comment type="caution">
    <text evidence="1">The sequence shown here is derived from an EMBL/GenBank/DDBJ whole genome shotgun (WGS) entry which is preliminary data.</text>
</comment>
<evidence type="ECO:0000313" key="2">
    <source>
        <dbReference type="Proteomes" id="UP000811246"/>
    </source>
</evidence>
<dbReference type="AlphaFoldDB" id="A0A922EDA2"/>
<evidence type="ECO:0000313" key="1">
    <source>
        <dbReference type="EMBL" id="KAG6701099.1"/>
    </source>
</evidence>
<dbReference type="EMBL" id="CM031832">
    <property type="protein sequence ID" value="KAG6701099.1"/>
    <property type="molecule type" value="Genomic_DNA"/>
</dbReference>
<proteinExistence type="predicted"/>
<gene>
    <name evidence="1" type="ORF">I3842_08G147900</name>
</gene>
<name>A0A922EDA2_CARIL</name>